<sequence>MLLQTSNCTQKNLVLFTFHRLARRLKKSSLQKSKKSTHPGPIFCKKSMIVDTSSDSQYNTRPPLPSYPPIWAQSRQEVCESLEWFRSYQGGVYFSNNIVKGYLLSAFPSQRDFFHHNGKLIISHGGGKSESLSSAGGKLEIRSAEDQQARDLSVRALLNNHAQQIPLVLLIDDRYPRFPYDLSKRGIAYAVLGLYIITHVWQEYEEKTSTERGRVVRFKFSFQWCEDQGEPWWWWKEPEVRTSEPETPEPRALFSRSIPVKRKETKFSELNSADRLAESPSCSTCRRPSPQVFSIGWACLCSDCPSFWTLSTGIELPGSLEYHEPFLQLKRTISLDDEFRDIRPPEPLANPSNKVTTVHAFSRGWHCKKCGRLSSRFKFERWECGNCGNSLPVRGKIWTAKELRGVDIKVPFVLIGYKLLEGSGIKKTFDKPFVNDTSGGFCQTFCLPDRKGHIHHIRTSPLKLGEADEIFELYQQEASESKLPFRRFPLTTHKLRGALLTNYFSHNCGEPYQYVGGTNNTVSWEEAPQAVTKARDYITSRIKIALDLDSEFNEVLSAAYMERQKMSFHTDDERGLGPRVAGLSLGSPALMHFRSVEKQSPRPIVLSIILRHGDVLVMDGAGVQASYEHTVVPANFRIAATARWITPRK</sequence>
<dbReference type="GO" id="GO:0008198">
    <property type="term" value="F:ferrous iron binding"/>
    <property type="evidence" value="ECO:0007669"/>
    <property type="project" value="TreeGrafter"/>
</dbReference>
<feature type="binding site" evidence="1">
    <location>
        <position position="572"/>
    </location>
    <ligand>
        <name>substrate</name>
    </ligand>
</feature>
<proteinExistence type="predicted"/>
<feature type="binding site" evidence="1">
    <location>
        <position position="629"/>
    </location>
    <ligand>
        <name>2-oxoglutarate</name>
        <dbReference type="ChEBI" id="CHEBI:16810"/>
    </ligand>
</feature>
<dbReference type="GO" id="GO:0006307">
    <property type="term" value="P:DNA alkylation repair"/>
    <property type="evidence" value="ECO:0007669"/>
    <property type="project" value="TreeGrafter"/>
</dbReference>
<protein>
    <recommendedName>
        <fullName evidence="2">Fe2OG dioxygenase domain-containing protein</fullName>
    </recommendedName>
</protein>
<dbReference type="Gene3D" id="2.60.120.590">
    <property type="entry name" value="Alpha-ketoglutarate-dependent dioxygenase AlkB-like"/>
    <property type="match status" value="1"/>
</dbReference>
<dbReference type="OrthoDB" id="2163491at2759"/>
<gene>
    <name evidence="3" type="ORF">K435DRAFT_834976</name>
</gene>
<dbReference type="SUPFAM" id="SSF51197">
    <property type="entry name" value="Clavaminate synthase-like"/>
    <property type="match status" value="1"/>
</dbReference>
<dbReference type="PANTHER" id="PTHR31573">
    <property type="entry name" value="ALPHA-KETOGLUTARATE-DEPENDENT DIOXYGENASE ALKB HOMOLOG 2"/>
    <property type="match status" value="1"/>
</dbReference>
<accession>A0A4S8MRM1</accession>
<evidence type="ECO:0000256" key="1">
    <source>
        <dbReference type="PIRSR" id="PIRSR632852-1"/>
    </source>
</evidence>
<dbReference type="Pfam" id="PF13532">
    <property type="entry name" value="2OG-FeII_Oxy_2"/>
    <property type="match status" value="1"/>
</dbReference>
<evidence type="ECO:0000313" key="3">
    <source>
        <dbReference type="EMBL" id="THV05004.1"/>
    </source>
</evidence>
<reference evidence="3 4" key="1">
    <citation type="journal article" date="2019" name="Nat. Ecol. Evol.">
        <title>Megaphylogeny resolves global patterns of mushroom evolution.</title>
        <authorList>
            <person name="Varga T."/>
            <person name="Krizsan K."/>
            <person name="Foldi C."/>
            <person name="Dima B."/>
            <person name="Sanchez-Garcia M."/>
            <person name="Sanchez-Ramirez S."/>
            <person name="Szollosi G.J."/>
            <person name="Szarkandi J.G."/>
            <person name="Papp V."/>
            <person name="Albert L."/>
            <person name="Andreopoulos W."/>
            <person name="Angelini C."/>
            <person name="Antonin V."/>
            <person name="Barry K.W."/>
            <person name="Bougher N.L."/>
            <person name="Buchanan P."/>
            <person name="Buyck B."/>
            <person name="Bense V."/>
            <person name="Catcheside P."/>
            <person name="Chovatia M."/>
            <person name="Cooper J."/>
            <person name="Damon W."/>
            <person name="Desjardin D."/>
            <person name="Finy P."/>
            <person name="Geml J."/>
            <person name="Haridas S."/>
            <person name="Hughes K."/>
            <person name="Justo A."/>
            <person name="Karasinski D."/>
            <person name="Kautmanova I."/>
            <person name="Kiss B."/>
            <person name="Kocsube S."/>
            <person name="Kotiranta H."/>
            <person name="LaButti K.M."/>
            <person name="Lechner B.E."/>
            <person name="Liimatainen K."/>
            <person name="Lipzen A."/>
            <person name="Lukacs Z."/>
            <person name="Mihaltcheva S."/>
            <person name="Morgado L.N."/>
            <person name="Niskanen T."/>
            <person name="Noordeloos M.E."/>
            <person name="Ohm R.A."/>
            <person name="Ortiz-Santana B."/>
            <person name="Ovrebo C."/>
            <person name="Racz N."/>
            <person name="Riley R."/>
            <person name="Savchenko A."/>
            <person name="Shiryaev A."/>
            <person name="Soop K."/>
            <person name="Spirin V."/>
            <person name="Szebenyi C."/>
            <person name="Tomsovsky M."/>
            <person name="Tulloss R.E."/>
            <person name="Uehling J."/>
            <person name="Grigoriev I.V."/>
            <person name="Vagvolgyi C."/>
            <person name="Papp T."/>
            <person name="Martin F.M."/>
            <person name="Miettinen O."/>
            <person name="Hibbett D.S."/>
            <person name="Nagy L.G."/>
        </authorList>
    </citation>
    <scope>NUCLEOTIDE SEQUENCE [LARGE SCALE GENOMIC DNA]</scope>
    <source>
        <strain evidence="3 4">CBS 962.96</strain>
    </source>
</reference>
<dbReference type="Proteomes" id="UP000297245">
    <property type="component" value="Unassembled WGS sequence"/>
</dbReference>
<dbReference type="InterPro" id="IPR005123">
    <property type="entry name" value="Oxoglu/Fe-dep_dioxygenase_dom"/>
</dbReference>
<dbReference type="GO" id="GO:0035516">
    <property type="term" value="F:broad specificity oxidative DNA demethylase activity"/>
    <property type="evidence" value="ECO:0007669"/>
    <property type="project" value="TreeGrafter"/>
</dbReference>
<evidence type="ECO:0000313" key="4">
    <source>
        <dbReference type="Proteomes" id="UP000297245"/>
    </source>
</evidence>
<dbReference type="InterPro" id="IPR037151">
    <property type="entry name" value="AlkB-like_sf"/>
</dbReference>
<dbReference type="GO" id="GO:0051747">
    <property type="term" value="F:cytosine C-5 DNA demethylase activity"/>
    <property type="evidence" value="ECO:0007669"/>
    <property type="project" value="TreeGrafter"/>
</dbReference>
<dbReference type="InterPro" id="IPR032852">
    <property type="entry name" value="ALKBH2"/>
</dbReference>
<dbReference type="PANTHER" id="PTHR31573:SF4">
    <property type="entry name" value="FE2OG DIOXYGENASE DOMAIN-CONTAINING PROTEIN"/>
    <property type="match status" value="1"/>
</dbReference>
<feature type="binding site" evidence="1">
    <location>
        <position position="569"/>
    </location>
    <ligand>
        <name>2-oxoglutarate</name>
        <dbReference type="ChEBI" id="CHEBI:16810"/>
    </ligand>
</feature>
<name>A0A4S8MRM1_DENBC</name>
<feature type="domain" description="Fe2OG dioxygenase" evidence="2">
    <location>
        <begin position="551"/>
        <end position="647"/>
    </location>
</feature>
<keyword evidence="4" id="KW-1185">Reference proteome</keyword>
<dbReference type="InterPro" id="IPR027450">
    <property type="entry name" value="AlkB-like"/>
</dbReference>
<dbReference type="AlphaFoldDB" id="A0A4S8MRM1"/>
<evidence type="ECO:0000259" key="2">
    <source>
        <dbReference type="PROSITE" id="PS51471"/>
    </source>
</evidence>
<dbReference type="EMBL" id="ML179051">
    <property type="protein sequence ID" value="THV05004.1"/>
    <property type="molecule type" value="Genomic_DNA"/>
</dbReference>
<feature type="binding site" evidence="1">
    <location>
        <position position="560"/>
    </location>
    <ligand>
        <name>2-oxoglutarate</name>
        <dbReference type="ChEBI" id="CHEBI:16810"/>
    </ligand>
</feature>
<organism evidence="3 4">
    <name type="scientific">Dendrothele bispora (strain CBS 962.96)</name>
    <dbReference type="NCBI Taxonomy" id="1314807"/>
    <lineage>
        <taxon>Eukaryota</taxon>
        <taxon>Fungi</taxon>
        <taxon>Dikarya</taxon>
        <taxon>Basidiomycota</taxon>
        <taxon>Agaricomycotina</taxon>
        <taxon>Agaricomycetes</taxon>
        <taxon>Agaricomycetidae</taxon>
        <taxon>Agaricales</taxon>
        <taxon>Agaricales incertae sedis</taxon>
        <taxon>Dendrothele</taxon>
    </lineage>
</organism>
<dbReference type="PROSITE" id="PS51471">
    <property type="entry name" value="FE2OG_OXY"/>
    <property type="match status" value="1"/>
</dbReference>